<evidence type="ECO:0000256" key="12">
    <source>
        <dbReference type="ARBA" id="ARBA00030641"/>
    </source>
</evidence>
<comment type="pathway">
    <text evidence="3 16 17">Pyrimidine metabolism; CTP biosynthesis via salvage pathway; CTP from cytidine: step 1/3.</text>
</comment>
<comment type="catalytic activity">
    <reaction evidence="15 16 17">
        <text>uridine + ATP = UMP + ADP + H(+)</text>
        <dbReference type="Rhea" id="RHEA:16825"/>
        <dbReference type="ChEBI" id="CHEBI:15378"/>
        <dbReference type="ChEBI" id="CHEBI:16704"/>
        <dbReference type="ChEBI" id="CHEBI:30616"/>
        <dbReference type="ChEBI" id="CHEBI:57865"/>
        <dbReference type="ChEBI" id="CHEBI:456216"/>
        <dbReference type="EC" id="2.7.1.48"/>
    </reaction>
</comment>
<organism evidence="19 20">
    <name type="scientific">Halomarina ordinaria</name>
    <dbReference type="NCBI Taxonomy" id="3033939"/>
    <lineage>
        <taxon>Archaea</taxon>
        <taxon>Methanobacteriati</taxon>
        <taxon>Methanobacteriota</taxon>
        <taxon>Stenosarchaea group</taxon>
        <taxon>Halobacteria</taxon>
        <taxon>Halobacteriales</taxon>
        <taxon>Natronomonadaceae</taxon>
        <taxon>Halomarina</taxon>
    </lineage>
</organism>
<comment type="pathway">
    <text evidence="2 16 17">Pyrimidine metabolism; UMP biosynthesis via salvage pathway; UMP from uridine: step 1/1.</text>
</comment>
<dbReference type="InterPro" id="IPR026008">
    <property type="entry name" value="Uridine_kinase"/>
</dbReference>
<dbReference type="Pfam" id="PF00485">
    <property type="entry name" value="PRK"/>
    <property type="match status" value="1"/>
</dbReference>
<evidence type="ECO:0000256" key="13">
    <source>
        <dbReference type="ARBA" id="ARBA00031452"/>
    </source>
</evidence>
<dbReference type="GO" id="GO:0044206">
    <property type="term" value="P:UMP salvage"/>
    <property type="evidence" value="ECO:0007669"/>
    <property type="project" value="UniProtKB-UniRule"/>
</dbReference>
<keyword evidence="10 16" id="KW-0418">Kinase</keyword>
<dbReference type="GO" id="GO:0004849">
    <property type="term" value="F:uridine kinase activity"/>
    <property type="evidence" value="ECO:0007669"/>
    <property type="project" value="UniProtKB-UniRule"/>
</dbReference>
<comment type="caution">
    <text evidence="19">The sequence shown here is derived from an EMBL/GenBank/DDBJ whole genome shotgun (WGS) entry which is preliminary data.</text>
</comment>
<evidence type="ECO:0000256" key="11">
    <source>
        <dbReference type="ARBA" id="ARBA00022840"/>
    </source>
</evidence>
<evidence type="ECO:0000256" key="7">
    <source>
        <dbReference type="ARBA" id="ARBA00022490"/>
    </source>
</evidence>
<keyword evidence="8 16" id="KW-0808">Transferase</keyword>
<reference evidence="19 20" key="1">
    <citation type="journal article" date="2019" name="Int. J. Syst. Evol. Microbiol.">
        <title>The Global Catalogue of Microorganisms (GCM) 10K type strain sequencing project: providing services to taxonomists for standard genome sequencing and annotation.</title>
        <authorList>
            <consortium name="The Broad Institute Genomics Platform"/>
            <consortium name="The Broad Institute Genome Sequencing Center for Infectious Disease"/>
            <person name="Wu L."/>
            <person name="Ma J."/>
        </authorList>
    </citation>
    <scope>NUCLEOTIDE SEQUENCE [LARGE SCALE GENOMIC DNA]</scope>
    <source>
        <strain evidence="19 20">PSRA2</strain>
    </source>
</reference>
<protein>
    <recommendedName>
        <fullName evidence="6 16">Uridine kinase</fullName>
        <ecNumber evidence="5 16">2.7.1.48</ecNumber>
    </recommendedName>
    <alternativeName>
        <fullName evidence="12 16">Cytidine monophosphokinase</fullName>
    </alternativeName>
    <alternativeName>
        <fullName evidence="13 16">Uridine monophosphokinase</fullName>
    </alternativeName>
</protein>
<dbReference type="GO" id="GO:0005524">
    <property type="term" value="F:ATP binding"/>
    <property type="evidence" value="ECO:0007669"/>
    <property type="project" value="UniProtKB-UniRule"/>
</dbReference>
<dbReference type="PANTHER" id="PTHR10285">
    <property type="entry name" value="URIDINE KINASE"/>
    <property type="match status" value="1"/>
</dbReference>
<dbReference type="Gene3D" id="3.40.50.300">
    <property type="entry name" value="P-loop containing nucleotide triphosphate hydrolases"/>
    <property type="match status" value="1"/>
</dbReference>
<dbReference type="NCBIfam" id="NF004018">
    <property type="entry name" value="PRK05480.1"/>
    <property type="match status" value="1"/>
</dbReference>
<comment type="similarity">
    <text evidence="4 16 17">Belongs to the uridine kinase family.</text>
</comment>
<dbReference type="Proteomes" id="UP001596406">
    <property type="component" value="Unassembled WGS sequence"/>
</dbReference>
<dbReference type="CDD" id="cd02023">
    <property type="entry name" value="UMPK"/>
    <property type="match status" value="1"/>
</dbReference>
<evidence type="ECO:0000259" key="18">
    <source>
        <dbReference type="Pfam" id="PF00485"/>
    </source>
</evidence>
<evidence type="ECO:0000256" key="10">
    <source>
        <dbReference type="ARBA" id="ARBA00022777"/>
    </source>
</evidence>
<proteinExistence type="inferred from homology"/>
<evidence type="ECO:0000256" key="1">
    <source>
        <dbReference type="ARBA" id="ARBA00004496"/>
    </source>
</evidence>
<gene>
    <name evidence="16 19" type="primary">udk</name>
    <name evidence="19" type="ORF">ACFQHK_03385</name>
</gene>
<evidence type="ECO:0000256" key="16">
    <source>
        <dbReference type="HAMAP-Rule" id="MF_00551"/>
    </source>
</evidence>
<dbReference type="AlphaFoldDB" id="A0ABD5U9R2"/>
<dbReference type="InterPro" id="IPR000764">
    <property type="entry name" value="Uridine_kinase-like"/>
</dbReference>
<evidence type="ECO:0000256" key="8">
    <source>
        <dbReference type="ARBA" id="ARBA00022679"/>
    </source>
</evidence>
<keyword evidence="9 16" id="KW-0547">Nucleotide-binding</keyword>
<dbReference type="InterPro" id="IPR006083">
    <property type="entry name" value="PRK/URK"/>
</dbReference>
<sequence length="213" mass="24239">MTRPSFVIGIAGGTGAGKTAVAREVKESVGEPVTRIPLDNYYRDLSHLPFEERQEVNYDHPSAFEWDLLADHLAALLRGETVEMPQYDFSAHNRREETVTVEPTPVVVVEGILSLYEERVRDLMDLCVYVQTDADVRILRRIQRDVIERGRGLEGVMDQYLSTVKPMHEQFIEPTKKHADVIIPEGLNRSAVDLLIKKIHAELREHDDPVLEA</sequence>
<comment type="catalytic activity">
    <reaction evidence="14 17">
        <text>cytidine + ATP = CMP + ADP + H(+)</text>
        <dbReference type="Rhea" id="RHEA:24674"/>
        <dbReference type="ChEBI" id="CHEBI:15378"/>
        <dbReference type="ChEBI" id="CHEBI:17562"/>
        <dbReference type="ChEBI" id="CHEBI:30616"/>
        <dbReference type="ChEBI" id="CHEBI:60377"/>
        <dbReference type="ChEBI" id="CHEBI:456216"/>
        <dbReference type="EC" id="2.7.1.48"/>
    </reaction>
</comment>
<feature type="binding site" evidence="16">
    <location>
        <begin position="12"/>
        <end position="19"/>
    </location>
    <ligand>
        <name>ATP</name>
        <dbReference type="ChEBI" id="CHEBI:30616"/>
    </ligand>
</feature>
<accession>A0ABD5U9R2</accession>
<evidence type="ECO:0000256" key="3">
    <source>
        <dbReference type="ARBA" id="ARBA00004784"/>
    </source>
</evidence>
<dbReference type="EMBL" id="JBHSXM010000001">
    <property type="protein sequence ID" value="MFC6835548.1"/>
    <property type="molecule type" value="Genomic_DNA"/>
</dbReference>
<dbReference type="NCBIfam" id="TIGR00235">
    <property type="entry name" value="udk"/>
    <property type="match status" value="1"/>
</dbReference>
<dbReference type="GO" id="GO:0044211">
    <property type="term" value="P:CTP salvage"/>
    <property type="evidence" value="ECO:0007669"/>
    <property type="project" value="UniProtKB-UniRule"/>
</dbReference>
<keyword evidence="20" id="KW-1185">Reference proteome</keyword>
<keyword evidence="7 16" id="KW-0963">Cytoplasm</keyword>
<dbReference type="GO" id="GO:0005737">
    <property type="term" value="C:cytoplasm"/>
    <property type="evidence" value="ECO:0007669"/>
    <property type="project" value="UniProtKB-SubCell"/>
</dbReference>
<evidence type="ECO:0000256" key="17">
    <source>
        <dbReference type="RuleBase" id="RU003825"/>
    </source>
</evidence>
<dbReference type="RefSeq" id="WP_304447246.1">
    <property type="nucleotide sequence ID" value="NZ_JARRAH010000001.1"/>
</dbReference>
<keyword evidence="11 16" id="KW-0067">ATP-binding</keyword>
<evidence type="ECO:0000313" key="19">
    <source>
        <dbReference type="EMBL" id="MFC6835548.1"/>
    </source>
</evidence>
<evidence type="ECO:0000256" key="4">
    <source>
        <dbReference type="ARBA" id="ARBA00005408"/>
    </source>
</evidence>
<comment type="subcellular location">
    <subcellularLocation>
        <location evidence="1 16 17">Cytoplasm</location>
    </subcellularLocation>
</comment>
<dbReference type="EC" id="2.7.1.48" evidence="5 16"/>
<dbReference type="InterPro" id="IPR027417">
    <property type="entry name" value="P-loop_NTPase"/>
</dbReference>
<feature type="domain" description="Phosphoribulokinase/uridine kinase" evidence="18">
    <location>
        <begin position="7"/>
        <end position="186"/>
    </location>
</feature>
<evidence type="ECO:0000256" key="9">
    <source>
        <dbReference type="ARBA" id="ARBA00022741"/>
    </source>
</evidence>
<evidence type="ECO:0000256" key="5">
    <source>
        <dbReference type="ARBA" id="ARBA00012137"/>
    </source>
</evidence>
<evidence type="ECO:0000313" key="20">
    <source>
        <dbReference type="Proteomes" id="UP001596406"/>
    </source>
</evidence>
<evidence type="ECO:0000256" key="14">
    <source>
        <dbReference type="ARBA" id="ARBA00047436"/>
    </source>
</evidence>
<evidence type="ECO:0000256" key="2">
    <source>
        <dbReference type="ARBA" id="ARBA00004690"/>
    </source>
</evidence>
<evidence type="ECO:0000256" key="6">
    <source>
        <dbReference type="ARBA" id="ARBA00021478"/>
    </source>
</evidence>
<dbReference type="SUPFAM" id="SSF52540">
    <property type="entry name" value="P-loop containing nucleoside triphosphate hydrolases"/>
    <property type="match status" value="1"/>
</dbReference>
<dbReference type="HAMAP" id="MF_00551">
    <property type="entry name" value="Uridine_kinase"/>
    <property type="match status" value="1"/>
</dbReference>
<name>A0ABD5U9R2_9EURY</name>
<dbReference type="PRINTS" id="PR00988">
    <property type="entry name" value="URIDINKINASE"/>
</dbReference>
<evidence type="ECO:0000256" key="15">
    <source>
        <dbReference type="ARBA" id="ARBA00048909"/>
    </source>
</evidence>